<reference evidence="1 2" key="1">
    <citation type="journal article" date="2021" name="Sci. Rep.">
        <title>The genome of the diatom Chaetoceros tenuissimus carries an ancient integrated fragment of an extant virus.</title>
        <authorList>
            <person name="Hongo Y."/>
            <person name="Kimura K."/>
            <person name="Takaki Y."/>
            <person name="Yoshida Y."/>
            <person name="Baba S."/>
            <person name="Kobayashi G."/>
            <person name="Nagasaki K."/>
            <person name="Hano T."/>
            <person name="Tomaru Y."/>
        </authorList>
    </citation>
    <scope>NUCLEOTIDE SEQUENCE [LARGE SCALE GENOMIC DNA]</scope>
    <source>
        <strain evidence="1 2">NIES-3715</strain>
    </source>
</reference>
<sequence>MTKQSLEEELLEIDKEALKLLEGTGREDALNSNSILFQRGNMEMGTRQVTSDILKTKVRELFEVWDAMSNKEKTALSNELIKELLDLGMVFVVFHEDRYYGIDMGIDKVHNLVRSRRI</sequence>
<comment type="caution">
    <text evidence="1">The sequence shown here is derived from an EMBL/GenBank/DDBJ whole genome shotgun (WGS) entry which is preliminary data.</text>
</comment>
<dbReference type="EMBL" id="BLLK01000038">
    <property type="protein sequence ID" value="GFH50109.1"/>
    <property type="molecule type" value="Genomic_DNA"/>
</dbReference>
<accession>A0AAD3CQS9</accession>
<keyword evidence="2" id="KW-1185">Reference proteome</keyword>
<gene>
    <name evidence="1" type="ORF">CTEN210_06585</name>
</gene>
<evidence type="ECO:0000313" key="2">
    <source>
        <dbReference type="Proteomes" id="UP001054902"/>
    </source>
</evidence>
<evidence type="ECO:0000313" key="1">
    <source>
        <dbReference type="EMBL" id="GFH50109.1"/>
    </source>
</evidence>
<dbReference type="AlphaFoldDB" id="A0AAD3CQS9"/>
<organism evidence="1 2">
    <name type="scientific">Chaetoceros tenuissimus</name>
    <dbReference type="NCBI Taxonomy" id="426638"/>
    <lineage>
        <taxon>Eukaryota</taxon>
        <taxon>Sar</taxon>
        <taxon>Stramenopiles</taxon>
        <taxon>Ochrophyta</taxon>
        <taxon>Bacillariophyta</taxon>
        <taxon>Coscinodiscophyceae</taxon>
        <taxon>Chaetocerotophycidae</taxon>
        <taxon>Chaetocerotales</taxon>
        <taxon>Chaetocerotaceae</taxon>
        <taxon>Chaetoceros</taxon>
    </lineage>
</organism>
<protein>
    <submittedName>
        <fullName evidence="1">Uncharacterized protein</fullName>
    </submittedName>
</protein>
<proteinExistence type="predicted"/>
<dbReference type="Proteomes" id="UP001054902">
    <property type="component" value="Unassembled WGS sequence"/>
</dbReference>
<name>A0AAD3CQS9_9STRA</name>